<dbReference type="GO" id="GO:0000786">
    <property type="term" value="C:nucleosome"/>
    <property type="evidence" value="ECO:0007669"/>
    <property type="project" value="InterPro"/>
</dbReference>
<dbReference type="GO" id="GO:0003677">
    <property type="term" value="F:DNA binding"/>
    <property type="evidence" value="ECO:0007669"/>
    <property type="project" value="InterPro"/>
</dbReference>
<dbReference type="AlphaFoldDB" id="A0A8T0DA68"/>
<dbReference type="Gene3D" id="1.10.10.10">
    <property type="entry name" value="Winged helix-like DNA-binding domain superfamily/Winged helix DNA-binding domain"/>
    <property type="match status" value="1"/>
</dbReference>
<protein>
    <recommendedName>
        <fullName evidence="1">H15 domain-containing protein</fullName>
    </recommendedName>
</protein>
<proteinExistence type="predicted"/>
<comment type="caution">
    <text evidence="2">The sequence shown here is derived from an EMBL/GenBank/DDBJ whole genome shotgun (WGS) entry which is preliminary data.</text>
</comment>
<evidence type="ECO:0000259" key="1">
    <source>
        <dbReference type="PROSITE" id="PS51504"/>
    </source>
</evidence>
<dbReference type="SUPFAM" id="SSF46785">
    <property type="entry name" value="Winged helix' DNA-binding domain"/>
    <property type="match status" value="1"/>
</dbReference>
<keyword evidence="3" id="KW-1185">Reference proteome</keyword>
<reference evidence="2 3" key="1">
    <citation type="submission" date="2019-07" db="EMBL/GenBank/DDBJ databases">
        <title>Annotation for the trematode Paragonimus westermani.</title>
        <authorList>
            <person name="Choi Y.-J."/>
        </authorList>
    </citation>
    <scope>NUCLEOTIDE SEQUENCE [LARGE SCALE GENOMIC DNA]</scope>
    <source>
        <strain evidence="2">180907_Pwestermani</strain>
    </source>
</reference>
<dbReference type="InterPro" id="IPR005818">
    <property type="entry name" value="Histone_H1/H5_H15"/>
</dbReference>
<dbReference type="InterPro" id="IPR036388">
    <property type="entry name" value="WH-like_DNA-bd_sf"/>
</dbReference>
<evidence type="ECO:0000313" key="2">
    <source>
        <dbReference type="EMBL" id="KAF8563601.1"/>
    </source>
</evidence>
<dbReference type="OrthoDB" id="10067792at2759"/>
<feature type="domain" description="H15" evidence="1">
    <location>
        <begin position="26"/>
        <end position="102"/>
    </location>
</feature>
<sequence>MGALASFAAPVPAKKAKATKPKVPVNHPPVIDIVKTAIMAAKDRKGTSLPTTKKYIGVNYKVDFEKLRPHIWRGTVHEVEKNILVRVKNKSKCASGSFKVAPKRVQMNATIRILFIIVATLVAR</sequence>
<dbReference type="Pfam" id="PF00538">
    <property type="entry name" value="Linker_histone"/>
    <property type="match status" value="1"/>
</dbReference>
<dbReference type="EMBL" id="JTDF01011358">
    <property type="protein sequence ID" value="KAF8563601.1"/>
    <property type="molecule type" value="Genomic_DNA"/>
</dbReference>
<dbReference type="PROSITE" id="PS51504">
    <property type="entry name" value="H15"/>
    <property type="match status" value="1"/>
</dbReference>
<dbReference type="InterPro" id="IPR036390">
    <property type="entry name" value="WH_DNA-bd_sf"/>
</dbReference>
<name>A0A8T0DA68_9TREM</name>
<dbReference type="SMART" id="SM00526">
    <property type="entry name" value="H15"/>
    <property type="match status" value="1"/>
</dbReference>
<gene>
    <name evidence="2" type="ORF">P879_11388</name>
</gene>
<dbReference type="CDD" id="cd00073">
    <property type="entry name" value="H15"/>
    <property type="match status" value="1"/>
</dbReference>
<organism evidence="2 3">
    <name type="scientific">Paragonimus westermani</name>
    <dbReference type="NCBI Taxonomy" id="34504"/>
    <lineage>
        <taxon>Eukaryota</taxon>
        <taxon>Metazoa</taxon>
        <taxon>Spiralia</taxon>
        <taxon>Lophotrochozoa</taxon>
        <taxon>Platyhelminthes</taxon>
        <taxon>Trematoda</taxon>
        <taxon>Digenea</taxon>
        <taxon>Plagiorchiida</taxon>
        <taxon>Troglotremata</taxon>
        <taxon>Troglotrematidae</taxon>
        <taxon>Paragonimus</taxon>
    </lineage>
</organism>
<dbReference type="GO" id="GO:0006334">
    <property type="term" value="P:nucleosome assembly"/>
    <property type="evidence" value="ECO:0007669"/>
    <property type="project" value="InterPro"/>
</dbReference>
<dbReference type="Proteomes" id="UP000699462">
    <property type="component" value="Unassembled WGS sequence"/>
</dbReference>
<accession>A0A8T0DA68</accession>
<evidence type="ECO:0000313" key="3">
    <source>
        <dbReference type="Proteomes" id="UP000699462"/>
    </source>
</evidence>